<name>A0A0J1B8M3_RHOIS</name>
<protein>
    <submittedName>
        <fullName evidence="1">Uncharacterized protein</fullName>
    </submittedName>
</protein>
<comment type="caution">
    <text evidence="1">The sequence shown here is derived from an EMBL/GenBank/DDBJ whole genome shotgun (WGS) entry which is preliminary data.</text>
</comment>
<keyword evidence="2" id="KW-1185">Reference proteome</keyword>
<evidence type="ECO:0000313" key="1">
    <source>
        <dbReference type="EMBL" id="KLU03082.1"/>
    </source>
</evidence>
<evidence type="ECO:0000313" key="2">
    <source>
        <dbReference type="Proteomes" id="UP000036367"/>
    </source>
</evidence>
<organism evidence="1 2">
    <name type="scientific">Rhodopirellula islandica</name>
    <dbReference type="NCBI Taxonomy" id="595434"/>
    <lineage>
        <taxon>Bacteria</taxon>
        <taxon>Pseudomonadati</taxon>
        <taxon>Planctomycetota</taxon>
        <taxon>Planctomycetia</taxon>
        <taxon>Pirellulales</taxon>
        <taxon>Pirellulaceae</taxon>
        <taxon>Rhodopirellula</taxon>
    </lineage>
</organism>
<dbReference type="AlphaFoldDB" id="A0A0J1B8M3"/>
<gene>
    <name evidence="1" type="ORF">RISK_004848</name>
</gene>
<accession>A0A0J1B8M3</accession>
<proteinExistence type="predicted"/>
<reference evidence="1" key="1">
    <citation type="submission" date="2015-05" db="EMBL/GenBank/DDBJ databases">
        <title>Permanent draft genome of Rhodopirellula islandicus K833.</title>
        <authorList>
            <person name="Kizina J."/>
            <person name="Richter M."/>
            <person name="Glockner F.O."/>
            <person name="Harder J."/>
        </authorList>
    </citation>
    <scope>NUCLEOTIDE SEQUENCE [LARGE SCALE GENOMIC DNA]</scope>
    <source>
        <strain evidence="1">K833</strain>
    </source>
</reference>
<dbReference type="EMBL" id="LECT01000041">
    <property type="protein sequence ID" value="KLU03082.1"/>
    <property type="molecule type" value="Genomic_DNA"/>
</dbReference>
<dbReference type="Proteomes" id="UP000036367">
    <property type="component" value="Unassembled WGS sequence"/>
</dbReference>
<sequence>MDGTLWTLWTDCRVGGWHQTERGWVATCVLSNPVQVV</sequence>